<protein>
    <recommendedName>
        <fullName evidence="3">Phage tail assembly protein</fullName>
    </recommendedName>
</protein>
<evidence type="ECO:0000313" key="1">
    <source>
        <dbReference type="EMBL" id="MFC3687325.1"/>
    </source>
</evidence>
<dbReference type="RefSeq" id="WP_340292675.1">
    <property type="nucleotide sequence ID" value="NZ_JBBEOI010000079.1"/>
</dbReference>
<evidence type="ECO:0008006" key="3">
    <source>
        <dbReference type="Google" id="ProtNLM"/>
    </source>
</evidence>
<comment type="caution">
    <text evidence="1">The sequence shown here is derived from an EMBL/GenBank/DDBJ whole genome shotgun (WGS) entry which is preliminary data.</text>
</comment>
<keyword evidence="2" id="KW-1185">Reference proteome</keyword>
<sequence>MTESDKSFLLNSFGMTVTARVDPDSMTFHGTENMSPEQARGASTLASQLMADRQRGAVDGDVSSSYLTGLLSRIGTDPAQAPFADAISKALEHLAGGSTVARVDTRV</sequence>
<gene>
    <name evidence="1" type="ORF">ACFOLH_03105</name>
</gene>
<dbReference type="Proteomes" id="UP001595685">
    <property type="component" value="Unassembled WGS sequence"/>
</dbReference>
<proteinExistence type="predicted"/>
<dbReference type="EMBL" id="JBHRWW010000001">
    <property type="protein sequence ID" value="MFC3687325.1"/>
    <property type="molecule type" value="Genomic_DNA"/>
</dbReference>
<accession>A0ABV7WCX1</accession>
<name>A0ABV7WCX1_9MICO</name>
<reference evidence="2" key="1">
    <citation type="journal article" date="2019" name="Int. J. Syst. Evol. Microbiol.">
        <title>The Global Catalogue of Microorganisms (GCM) 10K type strain sequencing project: providing services to taxonomists for standard genome sequencing and annotation.</title>
        <authorList>
            <consortium name="The Broad Institute Genomics Platform"/>
            <consortium name="The Broad Institute Genome Sequencing Center for Infectious Disease"/>
            <person name="Wu L."/>
            <person name="Ma J."/>
        </authorList>
    </citation>
    <scope>NUCLEOTIDE SEQUENCE [LARGE SCALE GENOMIC DNA]</scope>
    <source>
        <strain evidence="2">NCAIM B.02333</strain>
    </source>
</reference>
<evidence type="ECO:0000313" key="2">
    <source>
        <dbReference type="Proteomes" id="UP001595685"/>
    </source>
</evidence>
<organism evidence="1 2">
    <name type="scientific">Aquipuribacter hungaricus</name>
    <dbReference type="NCBI Taxonomy" id="545624"/>
    <lineage>
        <taxon>Bacteria</taxon>
        <taxon>Bacillati</taxon>
        <taxon>Actinomycetota</taxon>
        <taxon>Actinomycetes</taxon>
        <taxon>Micrococcales</taxon>
        <taxon>Intrasporangiaceae</taxon>
        <taxon>Aquipuribacter</taxon>
    </lineage>
</organism>